<dbReference type="Proteomes" id="UP000245870">
    <property type="component" value="Unassembled WGS sequence"/>
</dbReference>
<dbReference type="EMBL" id="QENY01000003">
    <property type="protein sequence ID" value="PVX57998.1"/>
    <property type="molecule type" value="Genomic_DNA"/>
</dbReference>
<keyword evidence="2" id="KW-1185">Reference proteome</keyword>
<evidence type="ECO:0000313" key="1">
    <source>
        <dbReference type="EMBL" id="PVX57998.1"/>
    </source>
</evidence>
<reference evidence="1 2" key="1">
    <citation type="submission" date="2018-05" db="EMBL/GenBank/DDBJ databases">
        <title>Genomic Encyclopedia of Type Strains, Phase IV (KMG-IV): sequencing the most valuable type-strain genomes for metagenomic binning, comparative biology and taxonomic classification.</title>
        <authorList>
            <person name="Goeker M."/>
        </authorList>
    </citation>
    <scope>NUCLEOTIDE SEQUENCE [LARGE SCALE GENOMIC DNA]</scope>
    <source>
        <strain evidence="1 2">DSM 100333</strain>
    </source>
</reference>
<gene>
    <name evidence="1" type="ORF">C7379_103122</name>
</gene>
<name>A0A2U0UK51_9BACT</name>
<evidence type="ECO:0000313" key="2">
    <source>
        <dbReference type="Proteomes" id="UP000245870"/>
    </source>
</evidence>
<proteinExistence type="predicted"/>
<comment type="caution">
    <text evidence="1">The sequence shown here is derived from an EMBL/GenBank/DDBJ whole genome shotgun (WGS) entry which is preliminary data.</text>
</comment>
<accession>A0A2U0UK51</accession>
<dbReference type="AlphaFoldDB" id="A0A2U0UK51"/>
<sequence>MKINDTFNSKRLLKNVSVNDIGVCLPLTNCAPAHKKPATAHHHQGRQCLNDCKYRSISILVATSLSVLHAASISGKKGR</sequence>
<organism evidence="1 2">
    <name type="scientific">Hallella colorans</name>
    <dbReference type="NCBI Taxonomy" id="1703337"/>
    <lineage>
        <taxon>Bacteria</taxon>
        <taxon>Pseudomonadati</taxon>
        <taxon>Bacteroidota</taxon>
        <taxon>Bacteroidia</taxon>
        <taxon>Bacteroidales</taxon>
        <taxon>Prevotellaceae</taxon>
        <taxon>Hallella</taxon>
    </lineage>
</organism>
<protein>
    <submittedName>
        <fullName evidence="1">Uncharacterized protein</fullName>
    </submittedName>
</protein>